<sequence length="232" mass="26527">MGKPHQRSRNKAPTDPVLLFIQDTQNQRIFAKLANENSFDSDVAAGLLSIIKNKCPDIPDWEAFYRRATRLAFMLHEQQLFVHLKHFINHVKARDSQSKSKASHWQKQKMVSELGIRAEPYTVQDILDGKPEIPAFKVVWRERTTKDHHIKAHFYMSENSRSEDHGVSKLVDLDEYDMVRLAADQSYIVLAGSPEAYTIELVVVRGVGMGCAYSPSLTKFLRKAVDAAVNYR</sequence>
<gene>
    <name evidence="1" type="ORF">BT96DRAFT_391809</name>
</gene>
<proteinExistence type="predicted"/>
<evidence type="ECO:0000313" key="1">
    <source>
        <dbReference type="EMBL" id="KAE9389692.1"/>
    </source>
</evidence>
<accession>A0A6A4GV37</accession>
<dbReference type="AlphaFoldDB" id="A0A6A4GV37"/>
<name>A0A6A4GV37_9AGAR</name>
<dbReference type="Proteomes" id="UP000799118">
    <property type="component" value="Unassembled WGS sequence"/>
</dbReference>
<protein>
    <submittedName>
        <fullName evidence="1">Uncharacterized protein</fullName>
    </submittedName>
</protein>
<evidence type="ECO:0000313" key="2">
    <source>
        <dbReference type="Proteomes" id="UP000799118"/>
    </source>
</evidence>
<reference evidence="1" key="1">
    <citation type="journal article" date="2019" name="Environ. Microbiol.">
        <title>Fungal ecological strategies reflected in gene transcription - a case study of two litter decomposers.</title>
        <authorList>
            <person name="Barbi F."/>
            <person name="Kohler A."/>
            <person name="Barry K."/>
            <person name="Baskaran P."/>
            <person name="Daum C."/>
            <person name="Fauchery L."/>
            <person name="Ihrmark K."/>
            <person name="Kuo A."/>
            <person name="LaButti K."/>
            <person name="Lipzen A."/>
            <person name="Morin E."/>
            <person name="Grigoriev I.V."/>
            <person name="Henrissat B."/>
            <person name="Lindahl B."/>
            <person name="Martin F."/>
        </authorList>
    </citation>
    <scope>NUCLEOTIDE SEQUENCE</scope>
    <source>
        <strain evidence="1">JB14</strain>
    </source>
</reference>
<organism evidence="1 2">
    <name type="scientific">Gymnopus androsaceus JB14</name>
    <dbReference type="NCBI Taxonomy" id="1447944"/>
    <lineage>
        <taxon>Eukaryota</taxon>
        <taxon>Fungi</taxon>
        <taxon>Dikarya</taxon>
        <taxon>Basidiomycota</taxon>
        <taxon>Agaricomycotina</taxon>
        <taxon>Agaricomycetes</taxon>
        <taxon>Agaricomycetidae</taxon>
        <taxon>Agaricales</taxon>
        <taxon>Marasmiineae</taxon>
        <taxon>Omphalotaceae</taxon>
        <taxon>Gymnopus</taxon>
    </lineage>
</organism>
<dbReference type="OrthoDB" id="2684108at2759"/>
<keyword evidence="2" id="KW-1185">Reference proteome</keyword>
<dbReference type="EMBL" id="ML769686">
    <property type="protein sequence ID" value="KAE9389692.1"/>
    <property type="molecule type" value="Genomic_DNA"/>
</dbReference>